<sequence length="69" mass="8041">MPKRITTTEQSKTGRNLKFHDNFKNKDMTDKQFIEAIKKGKYPRYTVKKIHGKETAVSKPDKSTNNNLD</sequence>
<evidence type="ECO:0008006" key="5">
    <source>
        <dbReference type="Google" id="ProtNLM"/>
    </source>
</evidence>
<reference evidence="1 3" key="1">
    <citation type="submission" date="2014-06" db="EMBL/GenBank/DDBJ databases">
        <title>Genetic determinant of reutericyclin biosynthesis of Lactobacillus reuteri.</title>
        <authorList>
            <person name="Lin X."/>
            <person name="Duar R."/>
            <person name="Walter J."/>
            <person name="Gaenzle M."/>
        </authorList>
    </citation>
    <scope>NUCLEOTIDE SEQUENCE [LARGE SCALE GENOMIC DNA]</scope>
    <source>
        <strain evidence="1 3">LTH2584</strain>
    </source>
</reference>
<dbReference type="AlphaFoldDB" id="A0A073K1P0"/>
<dbReference type="EMBL" id="JOSX01000013">
    <property type="protein sequence ID" value="KEK15477.1"/>
    <property type="molecule type" value="Genomic_DNA"/>
</dbReference>
<dbReference type="RefSeq" id="WP_035168771.1">
    <property type="nucleotide sequence ID" value="NZ_JAJGTR010000097.1"/>
</dbReference>
<protein>
    <recommendedName>
        <fullName evidence="5">DUF3892 domain-containing protein</fullName>
    </recommendedName>
</protein>
<evidence type="ECO:0000313" key="2">
    <source>
        <dbReference type="EMBL" id="MRH08389.1"/>
    </source>
</evidence>
<reference evidence="2 4" key="2">
    <citation type="submission" date="2019-11" db="EMBL/GenBank/DDBJ databases">
        <title>Draft genome sequence of 12 host-associated Lactobacillus reuteri rodent strains.</title>
        <authorList>
            <person name="Zhang S."/>
            <person name="Ozcam M."/>
            <person name="Van Pijkeren J.P."/>
        </authorList>
    </citation>
    <scope>NUCLEOTIDE SEQUENCE [LARGE SCALE GENOMIC DNA]</scope>
    <source>
        <strain evidence="2 4">Lr4020</strain>
    </source>
</reference>
<dbReference type="Proteomes" id="UP000472879">
    <property type="component" value="Unassembled WGS sequence"/>
</dbReference>
<accession>A0A073K1P0</accession>
<dbReference type="Proteomes" id="UP000027731">
    <property type="component" value="Unassembled WGS sequence"/>
</dbReference>
<proteinExistence type="predicted"/>
<evidence type="ECO:0000313" key="4">
    <source>
        <dbReference type="Proteomes" id="UP000472879"/>
    </source>
</evidence>
<evidence type="ECO:0000313" key="3">
    <source>
        <dbReference type="Proteomes" id="UP000027731"/>
    </source>
</evidence>
<name>A0A073K1P0_LIMRT</name>
<dbReference type="PATRIC" id="fig|1598.90.peg.781"/>
<comment type="caution">
    <text evidence="1">The sequence shown here is derived from an EMBL/GenBank/DDBJ whole genome shotgun (WGS) entry which is preliminary data.</text>
</comment>
<organism evidence="1 3">
    <name type="scientific">Limosilactobacillus reuteri</name>
    <name type="common">Lactobacillus reuteri</name>
    <dbReference type="NCBI Taxonomy" id="1598"/>
    <lineage>
        <taxon>Bacteria</taxon>
        <taxon>Bacillati</taxon>
        <taxon>Bacillota</taxon>
        <taxon>Bacilli</taxon>
        <taxon>Lactobacillales</taxon>
        <taxon>Lactobacillaceae</taxon>
        <taxon>Limosilactobacillus</taxon>
    </lineage>
</organism>
<evidence type="ECO:0000313" key="1">
    <source>
        <dbReference type="EMBL" id="KEK15477.1"/>
    </source>
</evidence>
<gene>
    <name evidence="2" type="ORF">GIX81_02815</name>
    <name evidence="1" type="ORF">LR3_06760</name>
</gene>
<dbReference type="EMBL" id="WJNA01000005">
    <property type="protein sequence ID" value="MRH08389.1"/>
    <property type="molecule type" value="Genomic_DNA"/>
</dbReference>